<feature type="region of interest" description="Disordered" evidence="7">
    <location>
        <begin position="122"/>
        <end position="158"/>
    </location>
</feature>
<protein>
    <submittedName>
        <fullName evidence="10">Protein abruptlike [Bombus terrestris]</fullName>
    </submittedName>
</protein>
<evidence type="ECO:0000256" key="1">
    <source>
        <dbReference type="ARBA" id="ARBA00022473"/>
    </source>
</evidence>
<evidence type="ECO:0000256" key="4">
    <source>
        <dbReference type="ARBA" id="ARBA00023242"/>
    </source>
</evidence>
<dbReference type="OrthoDB" id="6359816at2759"/>
<dbReference type="Pfam" id="PF00651">
    <property type="entry name" value="BTB"/>
    <property type="match status" value="1"/>
</dbReference>
<dbReference type="GO" id="GO:0006357">
    <property type="term" value="P:regulation of transcription by RNA polymerase II"/>
    <property type="evidence" value="ECO:0007669"/>
    <property type="project" value="TreeGrafter"/>
</dbReference>
<dbReference type="GO" id="GO:0045476">
    <property type="term" value="P:nurse cell apoptotic process"/>
    <property type="evidence" value="ECO:0007669"/>
    <property type="project" value="UniProtKB-ARBA"/>
</dbReference>
<keyword evidence="6" id="KW-0479">Metal-binding</keyword>
<dbReference type="PROSITE" id="PS50097">
    <property type="entry name" value="BTB"/>
    <property type="match status" value="1"/>
</dbReference>
<feature type="compositionally biased region" description="Polar residues" evidence="7">
    <location>
        <begin position="149"/>
        <end position="158"/>
    </location>
</feature>
<feature type="domain" description="C2H2-type" evidence="9">
    <location>
        <begin position="261"/>
        <end position="289"/>
    </location>
</feature>
<dbReference type="PROSITE" id="PS50157">
    <property type="entry name" value="ZINC_FINGER_C2H2_2"/>
    <property type="match status" value="1"/>
</dbReference>
<dbReference type="EMBL" id="HACA01026099">
    <property type="protein sequence ID" value="CDW43460.1"/>
    <property type="molecule type" value="Transcribed_RNA"/>
</dbReference>
<feature type="domain" description="BTB" evidence="8">
    <location>
        <begin position="32"/>
        <end position="98"/>
    </location>
</feature>
<dbReference type="InterPro" id="IPR051095">
    <property type="entry name" value="Dros_DevTransReg"/>
</dbReference>
<keyword evidence="2" id="KW-0221">Differentiation</keyword>
<keyword evidence="4" id="KW-0539">Nucleus</keyword>
<evidence type="ECO:0000256" key="5">
    <source>
        <dbReference type="ARBA" id="ARBA00037382"/>
    </source>
</evidence>
<dbReference type="GO" id="GO:0008270">
    <property type="term" value="F:zinc ion binding"/>
    <property type="evidence" value="ECO:0007669"/>
    <property type="project" value="UniProtKB-KW"/>
</dbReference>
<keyword evidence="6" id="KW-0863">Zinc-finger</keyword>
<dbReference type="Gene3D" id="3.30.160.60">
    <property type="entry name" value="Classic Zinc Finger"/>
    <property type="match status" value="1"/>
</dbReference>
<dbReference type="InterPro" id="IPR013087">
    <property type="entry name" value="Znf_C2H2_type"/>
</dbReference>
<proteinExistence type="predicted"/>
<evidence type="ECO:0000259" key="9">
    <source>
        <dbReference type="PROSITE" id="PS50157"/>
    </source>
</evidence>
<feature type="compositionally biased region" description="Polar residues" evidence="7">
    <location>
        <begin position="128"/>
        <end position="138"/>
    </location>
</feature>
<evidence type="ECO:0000256" key="7">
    <source>
        <dbReference type="SAM" id="MobiDB-lite"/>
    </source>
</evidence>
<sequence length="298" mass="34510">MGPLERFYLRWNEYESNFKQGFSDLRQSEELFDVTIISGSKLIKAHKVILSACSPVFRSIIGSAPVQTYPLIYLRGINFYYLELLLSFMYYGEVSVGQEELDDFISIAQEFQIKGLSNYSMPRKRCESQPSTSSTVPNELTPYPPHDSQGPSFATHNINDSLSESCPNTEKKECCILDESNTLEFIHKASEQMETNKESLESISSEQNQDYDEALNREIIQHYSKQKTGKGYECKKCCYMAQRRRDMHNHVEAKHLVTRGYICSICEKKYNTKRSLYFHKYRKHKVESVGFEGPKVIN</sequence>
<dbReference type="SUPFAM" id="SSF54695">
    <property type="entry name" value="POZ domain"/>
    <property type="match status" value="1"/>
</dbReference>
<dbReference type="CDD" id="cd18315">
    <property type="entry name" value="BTB_POZ_BAB-like"/>
    <property type="match status" value="1"/>
</dbReference>
<dbReference type="InterPro" id="IPR011333">
    <property type="entry name" value="SKP1/BTB/POZ_sf"/>
</dbReference>
<keyword evidence="1" id="KW-0217">Developmental protein</keyword>
<keyword evidence="6" id="KW-0862">Zinc</keyword>
<evidence type="ECO:0000256" key="6">
    <source>
        <dbReference type="PROSITE-ProRule" id="PRU00042"/>
    </source>
</evidence>
<dbReference type="InterPro" id="IPR000210">
    <property type="entry name" value="BTB/POZ_dom"/>
</dbReference>
<dbReference type="GO" id="GO:0007464">
    <property type="term" value="P:R3/R4 cell fate commitment"/>
    <property type="evidence" value="ECO:0007669"/>
    <property type="project" value="UniProtKB-ARBA"/>
</dbReference>
<reference evidence="10" key="1">
    <citation type="submission" date="2014-05" db="EMBL/GenBank/DDBJ databases">
        <authorList>
            <person name="Chronopoulou M."/>
        </authorList>
    </citation>
    <scope>NUCLEOTIDE SEQUENCE</scope>
    <source>
        <tissue evidence="10">Whole organism</tissue>
    </source>
</reference>
<dbReference type="PANTHER" id="PTHR23110:SF111">
    <property type="entry name" value="LONGITUDINALS LACKING PROTEIN, ISOFORMS F_I_K_T"/>
    <property type="match status" value="1"/>
</dbReference>
<dbReference type="GO" id="GO:0016199">
    <property type="term" value="P:axon midline choice point recognition"/>
    <property type="evidence" value="ECO:0007669"/>
    <property type="project" value="UniProtKB-ARBA"/>
</dbReference>
<accession>A0A0K2UZH1</accession>
<keyword evidence="3" id="KW-0524">Neurogenesis</keyword>
<dbReference type="GO" id="GO:0035167">
    <property type="term" value="P:larval lymph gland hemopoiesis"/>
    <property type="evidence" value="ECO:0007669"/>
    <property type="project" value="UniProtKB-ARBA"/>
</dbReference>
<dbReference type="PROSITE" id="PS00028">
    <property type="entry name" value="ZINC_FINGER_C2H2_1"/>
    <property type="match status" value="1"/>
</dbReference>
<name>A0A0K2UZH1_LEPSM</name>
<dbReference type="GO" id="GO:0045467">
    <property type="term" value="P:R7 cell development"/>
    <property type="evidence" value="ECO:0007669"/>
    <property type="project" value="UniProtKB-ARBA"/>
</dbReference>
<dbReference type="GO" id="GO:0007526">
    <property type="term" value="P:larval somatic muscle development"/>
    <property type="evidence" value="ECO:0007669"/>
    <property type="project" value="UniProtKB-ARBA"/>
</dbReference>
<dbReference type="Gene3D" id="3.30.710.10">
    <property type="entry name" value="Potassium Channel Kv1.1, Chain A"/>
    <property type="match status" value="1"/>
</dbReference>
<evidence type="ECO:0000259" key="8">
    <source>
        <dbReference type="PROSITE" id="PS50097"/>
    </source>
</evidence>
<dbReference type="GO" id="GO:0008406">
    <property type="term" value="P:gonad development"/>
    <property type="evidence" value="ECO:0007669"/>
    <property type="project" value="UniProtKB-ARBA"/>
</dbReference>
<evidence type="ECO:0000256" key="3">
    <source>
        <dbReference type="ARBA" id="ARBA00022902"/>
    </source>
</evidence>
<evidence type="ECO:0000256" key="2">
    <source>
        <dbReference type="ARBA" id="ARBA00022782"/>
    </source>
</evidence>
<dbReference type="SMART" id="SM00355">
    <property type="entry name" value="ZnF_C2H2"/>
    <property type="match status" value="2"/>
</dbReference>
<evidence type="ECO:0000313" key="10">
    <source>
        <dbReference type="EMBL" id="CDW43460.1"/>
    </source>
</evidence>
<organism evidence="10">
    <name type="scientific">Lepeophtheirus salmonis</name>
    <name type="common">Salmon louse</name>
    <name type="synonym">Caligus salmonis</name>
    <dbReference type="NCBI Taxonomy" id="72036"/>
    <lineage>
        <taxon>Eukaryota</taxon>
        <taxon>Metazoa</taxon>
        <taxon>Ecdysozoa</taxon>
        <taxon>Arthropoda</taxon>
        <taxon>Crustacea</taxon>
        <taxon>Multicrustacea</taxon>
        <taxon>Hexanauplia</taxon>
        <taxon>Copepoda</taxon>
        <taxon>Siphonostomatoida</taxon>
        <taxon>Caligidae</taxon>
        <taxon>Lepeophtheirus</taxon>
    </lineage>
</organism>
<dbReference type="GO" id="GO:0005634">
    <property type="term" value="C:nucleus"/>
    <property type="evidence" value="ECO:0007669"/>
    <property type="project" value="UniProtKB-ARBA"/>
</dbReference>
<dbReference type="AlphaFoldDB" id="A0A0K2UZH1"/>
<dbReference type="GO" id="GO:0048813">
    <property type="term" value="P:dendrite morphogenesis"/>
    <property type="evidence" value="ECO:0007669"/>
    <property type="project" value="UniProtKB-ARBA"/>
</dbReference>
<dbReference type="PANTHER" id="PTHR23110">
    <property type="entry name" value="BTB DOMAIN TRANSCRIPTION FACTOR"/>
    <property type="match status" value="1"/>
</dbReference>
<comment type="function">
    <text evidence="5">Putative transcription factor required for axon growth and guidance in the central and peripheral nervous systems. Repels CNS axons away from the midline by promoting the expression of the midline repellent sli and its receptor robo.</text>
</comment>
<dbReference type="SMART" id="SM00225">
    <property type="entry name" value="BTB"/>
    <property type="match status" value="1"/>
</dbReference>